<gene>
    <name evidence="1" type="ORF">HETIRDRAFT_305576</name>
</gene>
<dbReference type="OrthoDB" id="3201641at2759"/>
<evidence type="ECO:0008006" key="3">
    <source>
        <dbReference type="Google" id="ProtNLM"/>
    </source>
</evidence>
<dbReference type="eggNOG" id="ENOG502SSEC">
    <property type="taxonomic scope" value="Eukaryota"/>
</dbReference>
<accession>W4KM81</accession>
<dbReference type="RefSeq" id="XP_009540778.1">
    <property type="nucleotide sequence ID" value="XM_009542483.1"/>
</dbReference>
<reference evidence="1 2" key="1">
    <citation type="journal article" date="2012" name="New Phytol.">
        <title>Insight into trade-off between wood decay and parasitism from the genome of a fungal forest pathogen.</title>
        <authorList>
            <person name="Olson A."/>
            <person name="Aerts A."/>
            <person name="Asiegbu F."/>
            <person name="Belbahri L."/>
            <person name="Bouzid O."/>
            <person name="Broberg A."/>
            <person name="Canback B."/>
            <person name="Coutinho P.M."/>
            <person name="Cullen D."/>
            <person name="Dalman K."/>
            <person name="Deflorio G."/>
            <person name="van Diepen L.T."/>
            <person name="Dunand C."/>
            <person name="Duplessis S."/>
            <person name="Durling M."/>
            <person name="Gonthier P."/>
            <person name="Grimwood J."/>
            <person name="Fossdal C.G."/>
            <person name="Hansson D."/>
            <person name="Henrissat B."/>
            <person name="Hietala A."/>
            <person name="Himmelstrand K."/>
            <person name="Hoffmeister D."/>
            <person name="Hogberg N."/>
            <person name="James T.Y."/>
            <person name="Karlsson M."/>
            <person name="Kohler A."/>
            <person name="Kues U."/>
            <person name="Lee Y.H."/>
            <person name="Lin Y.C."/>
            <person name="Lind M."/>
            <person name="Lindquist E."/>
            <person name="Lombard V."/>
            <person name="Lucas S."/>
            <person name="Lunden K."/>
            <person name="Morin E."/>
            <person name="Murat C."/>
            <person name="Park J."/>
            <person name="Raffaello T."/>
            <person name="Rouze P."/>
            <person name="Salamov A."/>
            <person name="Schmutz J."/>
            <person name="Solheim H."/>
            <person name="Stahlberg J."/>
            <person name="Velez H."/>
            <person name="de Vries R.P."/>
            <person name="Wiebenga A."/>
            <person name="Woodward S."/>
            <person name="Yakovlev I."/>
            <person name="Garbelotto M."/>
            <person name="Martin F."/>
            <person name="Grigoriev I.V."/>
            <person name="Stenlid J."/>
        </authorList>
    </citation>
    <scope>NUCLEOTIDE SEQUENCE [LARGE SCALE GENOMIC DNA]</scope>
    <source>
        <strain evidence="1 2">TC 32-1</strain>
    </source>
</reference>
<dbReference type="AlphaFoldDB" id="W4KM81"/>
<dbReference type="GeneID" id="20669338"/>
<organism evidence="1 2">
    <name type="scientific">Heterobasidion irregulare (strain TC 32-1)</name>
    <dbReference type="NCBI Taxonomy" id="747525"/>
    <lineage>
        <taxon>Eukaryota</taxon>
        <taxon>Fungi</taxon>
        <taxon>Dikarya</taxon>
        <taxon>Basidiomycota</taxon>
        <taxon>Agaricomycotina</taxon>
        <taxon>Agaricomycetes</taxon>
        <taxon>Russulales</taxon>
        <taxon>Bondarzewiaceae</taxon>
        <taxon>Heterobasidion</taxon>
        <taxon>Heterobasidion annosum species complex</taxon>
    </lineage>
</organism>
<sequence>MLVLSNVHKLLARALAPPELHTAVLLTPAGQLVSCAADPARCKDDVRAIVGLSGEKWQEAGDRGVGMESPFGRIMVLAGVGAGEVASEKPLMLVALNATSAVEWDVLEAKAKLAGHLARPIGKIRAPLAAAMAVPAAPATTPSRLPR</sequence>
<dbReference type="InParanoid" id="W4KM81"/>
<dbReference type="Proteomes" id="UP000030671">
    <property type="component" value="Unassembled WGS sequence"/>
</dbReference>
<dbReference type="Gene3D" id="3.30.450.30">
    <property type="entry name" value="Dynein light chain 2a, cytoplasmic"/>
    <property type="match status" value="1"/>
</dbReference>
<keyword evidence="2" id="KW-1185">Reference proteome</keyword>
<protein>
    <recommendedName>
        <fullName evidence="3">Roadblock/LAMTOR2 domain-containing protein</fullName>
    </recommendedName>
</protein>
<evidence type="ECO:0000313" key="2">
    <source>
        <dbReference type="Proteomes" id="UP000030671"/>
    </source>
</evidence>
<dbReference type="KEGG" id="hir:HETIRDRAFT_305576"/>
<dbReference type="EMBL" id="KI925454">
    <property type="protein sequence ID" value="ETW86794.1"/>
    <property type="molecule type" value="Genomic_DNA"/>
</dbReference>
<name>W4KM81_HETIT</name>
<evidence type="ECO:0000313" key="1">
    <source>
        <dbReference type="EMBL" id="ETW86794.1"/>
    </source>
</evidence>
<dbReference type="HOGENOM" id="CLU_142954_0_0_1"/>
<proteinExistence type="predicted"/>